<gene>
    <name evidence="1" type="ORF">HYN56_21080</name>
</gene>
<protein>
    <submittedName>
        <fullName evidence="1">Uncharacterized protein</fullName>
    </submittedName>
</protein>
<dbReference type="KEGG" id="fcr:HYN56_21080"/>
<dbReference type="RefSeq" id="WP_109193998.1">
    <property type="nucleotide sequence ID" value="NZ_CP029255.1"/>
</dbReference>
<dbReference type="EMBL" id="CP029255">
    <property type="protein sequence ID" value="AWK06586.1"/>
    <property type="molecule type" value="Genomic_DNA"/>
</dbReference>
<sequence>MTKTRRVGGNATYIVRGTTREFANEIEINSNGRIDYYAPEYTYGDPEPRPVRKEPEVAFSGCWTSDYEGMRNLEKDTTKPMSNLGETVYFQLTVSNDIPIGTNITFKLWDEDFGDILNWFLSDDDTFDGKKVYRNAVVREVNGTHKMTIKLFLNPKWYDDLVADLGRFKNGCLDFYWTWEYNGKPWTSNTNILNVYPSKTTLFIKPAYEGYGFPELRTADGQLIVFSAGIVATKEPSKELENIMDTILDDIKNNAIADVREKVVKFSDKLRYSIAIKKLKKGYLANNLGKIEFSRRLYTKPVFDNSGKLYEITQAANFGYIKEGKLVTTKGISQLDYFREIGVRNAILKNAEKLDYILQALDLLRFAMDEKKIETITTMFAPLDFLNAIVYPSISKPIEELWDNIVVHDVENAKDNGLRGIYKLVNSEDFNREKYGDYQYIEINQDMLNKLLEGKYKTFEELKKNQIRLRETVDKYEYQEGLLYTILYYKKIDDNLDKPMTYIETIFIN</sequence>
<dbReference type="Proteomes" id="UP000245250">
    <property type="component" value="Chromosome"/>
</dbReference>
<dbReference type="OrthoDB" id="1217771at2"/>
<name>A0A2S1YR91_9FLAO</name>
<proteinExistence type="predicted"/>
<evidence type="ECO:0000313" key="1">
    <source>
        <dbReference type="EMBL" id="AWK06586.1"/>
    </source>
</evidence>
<keyword evidence="2" id="KW-1185">Reference proteome</keyword>
<reference evidence="1 2" key="1">
    <citation type="submission" date="2018-05" db="EMBL/GenBank/DDBJ databases">
        <title>Genome sequencing of Flavobacterium sp. HYN0056.</title>
        <authorList>
            <person name="Yi H."/>
            <person name="Baek C."/>
        </authorList>
    </citation>
    <scope>NUCLEOTIDE SEQUENCE [LARGE SCALE GENOMIC DNA]</scope>
    <source>
        <strain evidence="1 2">HYN0056</strain>
    </source>
</reference>
<organism evidence="1 2">
    <name type="scientific">Flavobacterium crocinum</name>
    <dbReference type="NCBI Taxonomy" id="2183896"/>
    <lineage>
        <taxon>Bacteria</taxon>
        <taxon>Pseudomonadati</taxon>
        <taxon>Bacteroidota</taxon>
        <taxon>Flavobacteriia</taxon>
        <taxon>Flavobacteriales</taxon>
        <taxon>Flavobacteriaceae</taxon>
        <taxon>Flavobacterium</taxon>
    </lineage>
</organism>
<dbReference type="AlphaFoldDB" id="A0A2S1YR91"/>
<accession>A0A2S1YR91</accession>
<evidence type="ECO:0000313" key="2">
    <source>
        <dbReference type="Proteomes" id="UP000245250"/>
    </source>
</evidence>